<comment type="caution">
    <text evidence="6">The sequence shown here is derived from an EMBL/GenBank/DDBJ whole genome shotgun (WGS) entry which is preliminary data.</text>
</comment>
<proteinExistence type="predicted"/>
<dbReference type="RefSeq" id="WP_131475999.1">
    <property type="nucleotide sequence ID" value="NZ_SJPE01000007.1"/>
</dbReference>
<keyword evidence="7" id="KW-1185">Reference proteome</keyword>
<dbReference type="Gene3D" id="2.40.170.20">
    <property type="entry name" value="TonB-dependent receptor, beta-barrel domain"/>
    <property type="match status" value="1"/>
</dbReference>
<protein>
    <recommendedName>
        <fullName evidence="5">TonB-dependent receptor plug domain-containing protein</fullName>
    </recommendedName>
</protein>
<sequence>MKRIILFFFLLFWTSFFHAQEKKNVILAYSHAKITKVLSDIEKKFDVKYSYADSVVGVQTISLIKRRYSLTEINAEIEKQSSLQVVKINERFYSLAKTLREETIEKSYELKEVIVEEFLAKGIKKTDQNYVLYPQKIATLPGVTDADVLLSLQQLPGVKSPNETATGLHIRGGTSDQNLILLDGIRLYHPGHLFGMVSSINPNAEQTVNYYNKAVNPKFGERVSGIIDIQSTDKIADKIKGNAGVNALNADAYFQIPLYKDKLGLQVSGRKSYTEWLQSPTFKQLENKVFQHTNFNNFDNDNQFQFYDFSSKLSFKPNKKTAISFTGLLINNDLDYTNVIKKDSIGKQKMNIKNYGFGLNWSQQYSSKFSQQLQLFYSVYNFEYEKRQEYQTNKFEAFKKLNRVFDSGIQSNFAYVINEKSNLEFGCQFLGNDVSHLLNSYNQDVAIDLNLKHRYNITQVGFVFFKQDFGSWSLQPGLRYNYYSKIKATSFEPRFLIQNKLSETLIWQVSYEKRSQVLSQVRENTANDLSLENYVWILSDNEKYPIQKANQYTSGFIFKNNGWLLDVDGYYKTISGITSFTLGFLSQNDTSIHHGKGFTKGVDVLLQKSTPTWRVWMTYTYQDSQNKFEDLNQGQYYQANSNNKHSFNVAVNKKWNNYLLTLGWFWHTGKPYSNSNPSGLITSYNSETLPNYHRLDVSGSYQFKGKHGQTYKIGVSIYNLYNHSEIISREFERKYINLSDYLNPRYSMQDFYSLKIMPNVFLRIDW</sequence>
<comment type="subcellular location">
    <subcellularLocation>
        <location evidence="1">Cell outer membrane</location>
    </subcellularLocation>
</comment>
<evidence type="ECO:0000256" key="3">
    <source>
        <dbReference type="ARBA" id="ARBA00023237"/>
    </source>
</evidence>
<dbReference type="EMBL" id="SJPE01000007">
    <property type="protein sequence ID" value="TBX69225.1"/>
    <property type="molecule type" value="Genomic_DNA"/>
</dbReference>
<dbReference type="OrthoDB" id="9758472at2"/>
<dbReference type="GO" id="GO:0009279">
    <property type="term" value="C:cell outer membrane"/>
    <property type="evidence" value="ECO:0007669"/>
    <property type="project" value="UniProtKB-SubCell"/>
</dbReference>
<feature type="chain" id="PRO_5020385549" description="TonB-dependent receptor plug domain-containing protein" evidence="4">
    <location>
        <begin position="20"/>
        <end position="766"/>
    </location>
</feature>
<dbReference type="InterPro" id="IPR036942">
    <property type="entry name" value="Beta-barrel_TonB_sf"/>
</dbReference>
<evidence type="ECO:0000259" key="5">
    <source>
        <dbReference type="Pfam" id="PF07715"/>
    </source>
</evidence>
<evidence type="ECO:0000313" key="6">
    <source>
        <dbReference type="EMBL" id="TBX69225.1"/>
    </source>
</evidence>
<evidence type="ECO:0000256" key="2">
    <source>
        <dbReference type="ARBA" id="ARBA00023136"/>
    </source>
</evidence>
<evidence type="ECO:0000256" key="1">
    <source>
        <dbReference type="ARBA" id="ARBA00004442"/>
    </source>
</evidence>
<dbReference type="InterPro" id="IPR012910">
    <property type="entry name" value="Plug_dom"/>
</dbReference>
<keyword evidence="3" id="KW-0998">Cell outer membrane</keyword>
<name>A0A4Q9Z1Z0_9FLAO</name>
<dbReference type="InterPro" id="IPR037066">
    <property type="entry name" value="Plug_dom_sf"/>
</dbReference>
<accession>A0A4Q9Z1Z0</accession>
<reference evidence="6 7" key="1">
    <citation type="submission" date="2019-02" db="EMBL/GenBank/DDBJ databases">
        <title>Flavobacterium sp. RD-2-33 isolated from forest soil.</title>
        <authorList>
            <person name="Chaudhary D.K."/>
        </authorList>
    </citation>
    <scope>NUCLEOTIDE SEQUENCE [LARGE SCALE GENOMIC DNA]</scope>
    <source>
        <strain evidence="6 7">RD-2-33</strain>
    </source>
</reference>
<gene>
    <name evidence="6" type="ORF">EZL74_07560</name>
</gene>
<evidence type="ECO:0000256" key="4">
    <source>
        <dbReference type="SAM" id="SignalP"/>
    </source>
</evidence>
<dbReference type="SUPFAM" id="SSF56935">
    <property type="entry name" value="Porins"/>
    <property type="match status" value="1"/>
</dbReference>
<keyword evidence="2" id="KW-0472">Membrane</keyword>
<dbReference type="Gene3D" id="2.170.130.10">
    <property type="entry name" value="TonB-dependent receptor, plug domain"/>
    <property type="match status" value="1"/>
</dbReference>
<keyword evidence="4" id="KW-0732">Signal</keyword>
<dbReference type="AlphaFoldDB" id="A0A4Q9Z1Z0"/>
<dbReference type="Pfam" id="PF07715">
    <property type="entry name" value="Plug"/>
    <property type="match status" value="1"/>
</dbReference>
<feature type="domain" description="TonB-dependent receptor plug" evidence="5">
    <location>
        <begin position="147"/>
        <end position="212"/>
    </location>
</feature>
<dbReference type="Proteomes" id="UP000293300">
    <property type="component" value="Unassembled WGS sequence"/>
</dbReference>
<organism evidence="6 7">
    <name type="scientific">Flavobacterium silvisoli</name>
    <dbReference type="NCBI Taxonomy" id="2529433"/>
    <lineage>
        <taxon>Bacteria</taxon>
        <taxon>Pseudomonadati</taxon>
        <taxon>Bacteroidota</taxon>
        <taxon>Flavobacteriia</taxon>
        <taxon>Flavobacteriales</taxon>
        <taxon>Flavobacteriaceae</taxon>
        <taxon>Flavobacterium</taxon>
    </lineage>
</organism>
<feature type="signal peptide" evidence="4">
    <location>
        <begin position="1"/>
        <end position="19"/>
    </location>
</feature>
<evidence type="ECO:0000313" key="7">
    <source>
        <dbReference type="Proteomes" id="UP000293300"/>
    </source>
</evidence>